<dbReference type="Gene3D" id="1.10.357.10">
    <property type="entry name" value="Tetracycline Repressor, domain 2"/>
    <property type="match status" value="1"/>
</dbReference>
<dbReference type="InterPro" id="IPR036271">
    <property type="entry name" value="Tet_transcr_reg_TetR-rel_C_sf"/>
</dbReference>
<name>A0A2R8C7Y6_9RHOB</name>
<dbReference type="RefSeq" id="WP_108787068.1">
    <property type="nucleotide sequence ID" value="NZ_ONZG01000004.1"/>
</dbReference>
<dbReference type="GO" id="GO:0003677">
    <property type="term" value="F:DNA binding"/>
    <property type="evidence" value="ECO:0007669"/>
    <property type="project" value="UniProtKB-UniRule"/>
</dbReference>
<protein>
    <submittedName>
        <fullName evidence="6">HTH-type transcriptional repressor ComR</fullName>
    </submittedName>
</protein>
<sequence>MGRPRTYSRDAVIETAMSVFWRNGYMATSISDLVRETGLNTASMYKEFGDKDGLFVEALEYYRGHVIGPRYQILIENPNLAGVEMFLRNVMTGAARTEYKGCLMMNHLAQRHLISADAAMQVGAFCAEVESLIETALLNAQSDGDIGPEKDARQLASFIVFCVHGTVLYGRHDAKKDVIPDFYDMIMGVLHR</sequence>
<dbReference type="Proteomes" id="UP000244898">
    <property type="component" value="Unassembled WGS sequence"/>
</dbReference>
<dbReference type="PANTHER" id="PTHR47506">
    <property type="entry name" value="TRANSCRIPTIONAL REGULATORY PROTEIN"/>
    <property type="match status" value="1"/>
</dbReference>
<keyword evidence="7" id="KW-1185">Reference proteome</keyword>
<keyword evidence="3" id="KW-0804">Transcription</keyword>
<accession>A0A2R8C7Y6</accession>
<evidence type="ECO:0000256" key="4">
    <source>
        <dbReference type="PROSITE-ProRule" id="PRU00335"/>
    </source>
</evidence>
<evidence type="ECO:0000313" key="7">
    <source>
        <dbReference type="Proteomes" id="UP000244898"/>
    </source>
</evidence>
<gene>
    <name evidence="6" type="primary">comR_1</name>
    <name evidence="6" type="ORF">TRM7615_02057</name>
</gene>
<reference evidence="7" key="1">
    <citation type="submission" date="2018-03" db="EMBL/GenBank/DDBJ databases">
        <authorList>
            <person name="Rodrigo-Torres L."/>
            <person name="Arahal R. D."/>
            <person name="Lucena T."/>
        </authorList>
    </citation>
    <scope>NUCLEOTIDE SEQUENCE [LARGE SCALE GENOMIC DNA]</scope>
    <source>
        <strain evidence="7">CECT 7615</strain>
    </source>
</reference>
<dbReference type="PRINTS" id="PR00455">
    <property type="entry name" value="HTHTETR"/>
</dbReference>
<evidence type="ECO:0000256" key="2">
    <source>
        <dbReference type="ARBA" id="ARBA00023125"/>
    </source>
</evidence>
<evidence type="ECO:0000259" key="5">
    <source>
        <dbReference type="PROSITE" id="PS50977"/>
    </source>
</evidence>
<feature type="DNA-binding region" description="H-T-H motif" evidence="4">
    <location>
        <begin position="29"/>
        <end position="48"/>
    </location>
</feature>
<dbReference type="InterPro" id="IPR009057">
    <property type="entry name" value="Homeodomain-like_sf"/>
</dbReference>
<dbReference type="PROSITE" id="PS50977">
    <property type="entry name" value="HTH_TETR_2"/>
    <property type="match status" value="1"/>
</dbReference>
<dbReference type="Pfam" id="PF00440">
    <property type="entry name" value="TetR_N"/>
    <property type="match status" value="1"/>
</dbReference>
<keyword evidence="1" id="KW-0805">Transcription regulation</keyword>
<dbReference type="InterPro" id="IPR001647">
    <property type="entry name" value="HTH_TetR"/>
</dbReference>
<dbReference type="PANTHER" id="PTHR47506:SF10">
    <property type="entry name" value="TRANSCRIPTIONAL REGULATORY PROTEIN"/>
    <property type="match status" value="1"/>
</dbReference>
<feature type="domain" description="HTH tetR-type" evidence="5">
    <location>
        <begin position="6"/>
        <end position="66"/>
    </location>
</feature>
<evidence type="ECO:0000256" key="3">
    <source>
        <dbReference type="ARBA" id="ARBA00023163"/>
    </source>
</evidence>
<dbReference type="SUPFAM" id="SSF46689">
    <property type="entry name" value="Homeodomain-like"/>
    <property type="match status" value="1"/>
</dbReference>
<keyword evidence="2 4" id="KW-0238">DNA-binding</keyword>
<evidence type="ECO:0000313" key="6">
    <source>
        <dbReference type="EMBL" id="SPJ28557.1"/>
    </source>
</evidence>
<evidence type="ECO:0000256" key="1">
    <source>
        <dbReference type="ARBA" id="ARBA00023015"/>
    </source>
</evidence>
<dbReference type="OrthoDB" id="9779746at2"/>
<dbReference type="SUPFAM" id="SSF48498">
    <property type="entry name" value="Tetracyclin repressor-like, C-terminal domain"/>
    <property type="match status" value="1"/>
</dbReference>
<dbReference type="EMBL" id="ONZG01000004">
    <property type="protein sequence ID" value="SPJ28557.1"/>
    <property type="molecule type" value="Genomic_DNA"/>
</dbReference>
<dbReference type="Gene3D" id="1.10.10.60">
    <property type="entry name" value="Homeodomain-like"/>
    <property type="match status" value="1"/>
</dbReference>
<organism evidence="6 7">
    <name type="scientific">Falsiruegeria mediterranea M17</name>
    <dbReference type="NCBI Taxonomy" id="1200281"/>
    <lineage>
        <taxon>Bacteria</taxon>
        <taxon>Pseudomonadati</taxon>
        <taxon>Pseudomonadota</taxon>
        <taxon>Alphaproteobacteria</taxon>
        <taxon>Rhodobacterales</taxon>
        <taxon>Roseobacteraceae</taxon>
        <taxon>Falsiruegeria</taxon>
    </lineage>
</organism>
<dbReference type="AlphaFoldDB" id="A0A2R8C7Y6"/>
<proteinExistence type="predicted"/>